<dbReference type="Gene3D" id="1.10.260.40">
    <property type="entry name" value="lambda repressor-like DNA-binding domains"/>
    <property type="match status" value="1"/>
</dbReference>
<sequence length="300" mass="32855">MKRRPVAVSWPELAALHAWMREAQCGLTFRRLADRAVMAGRPVGERTLRRAFDAPSLPTEKTISSYAWAWASKNGVDGRVFEKRGLDLLVVARHTAPSTAVPVWPPPSHVPGRVSTWEGLTRALNRIHAQAERPSLRALAASAGAAGRLSKSTISNILRGERRPSAEQLSALLAAYGAGPETTAGMLAAHRRIPAGPRGPAVYPCEVVERAEEQAEDRRQREETRRKLLYGTEAGNEHELDEYDQRLRDEEEAAFQRQVEWVDSLSADEFEALQGQAAAGSGLDLRAELAAYVAQARPGA</sequence>
<proteinExistence type="predicted"/>
<name>A0ABY8KFD4_9ACTN</name>
<evidence type="ECO:0000259" key="1">
    <source>
        <dbReference type="PROSITE" id="PS50943"/>
    </source>
</evidence>
<evidence type="ECO:0000313" key="3">
    <source>
        <dbReference type="Proteomes" id="UP001216440"/>
    </source>
</evidence>
<dbReference type="EMBL" id="CP121683">
    <property type="protein sequence ID" value="WGD45133.1"/>
    <property type="molecule type" value="Genomic_DNA"/>
</dbReference>
<dbReference type="SUPFAM" id="SSF47413">
    <property type="entry name" value="lambda repressor-like DNA-binding domains"/>
    <property type="match status" value="1"/>
</dbReference>
<geneLocation type="plasmid" evidence="2 3">
    <name>punmamed2</name>
</geneLocation>
<keyword evidence="3" id="KW-1185">Reference proteome</keyword>
<dbReference type="InterPro" id="IPR001387">
    <property type="entry name" value="Cro/C1-type_HTH"/>
</dbReference>
<protein>
    <submittedName>
        <fullName evidence="2">Helix-turn-helix transcriptional regulator</fullName>
    </submittedName>
</protein>
<dbReference type="RefSeq" id="WP_279338185.1">
    <property type="nucleotide sequence ID" value="NZ_CP121683.1"/>
</dbReference>
<keyword evidence="2" id="KW-0614">Plasmid</keyword>
<accession>A0ABY8KFD4</accession>
<dbReference type="Proteomes" id="UP001216440">
    <property type="component" value="Plasmid punmamed2"/>
</dbReference>
<dbReference type="Pfam" id="PF13560">
    <property type="entry name" value="HTH_31"/>
    <property type="match status" value="1"/>
</dbReference>
<dbReference type="PROSITE" id="PS50943">
    <property type="entry name" value="HTH_CROC1"/>
    <property type="match status" value="1"/>
</dbReference>
<gene>
    <name evidence="2" type="ORF">PYS65_34130</name>
</gene>
<dbReference type="InterPro" id="IPR010982">
    <property type="entry name" value="Lambda_DNA-bd_dom_sf"/>
</dbReference>
<evidence type="ECO:0000313" key="2">
    <source>
        <dbReference type="EMBL" id="WGD45133.1"/>
    </source>
</evidence>
<reference evidence="2 3" key="1">
    <citation type="submission" date="2023-03" db="EMBL/GenBank/DDBJ databases">
        <authorList>
            <person name="Mo P."/>
        </authorList>
    </citation>
    <scope>NUCLEOTIDE SEQUENCE [LARGE SCALE GENOMIC DNA]</scope>
    <source>
        <strain evidence="2 3">HUAS 5</strain>
        <plasmid evidence="2 3">punmamed2</plasmid>
    </source>
</reference>
<feature type="domain" description="HTH cro/C1-type" evidence="1">
    <location>
        <begin position="149"/>
        <end position="184"/>
    </location>
</feature>
<dbReference type="CDD" id="cd00093">
    <property type="entry name" value="HTH_XRE"/>
    <property type="match status" value="1"/>
</dbReference>
<organism evidence="2 3">
    <name type="scientific">Streptomyces cathayae</name>
    <dbReference type="NCBI Taxonomy" id="3031124"/>
    <lineage>
        <taxon>Bacteria</taxon>
        <taxon>Bacillati</taxon>
        <taxon>Actinomycetota</taxon>
        <taxon>Actinomycetes</taxon>
        <taxon>Kitasatosporales</taxon>
        <taxon>Streptomycetaceae</taxon>
        <taxon>Streptomyces</taxon>
    </lineage>
</organism>